<organism evidence="3 4">
    <name type="scientific">Mesorhabditis belari</name>
    <dbReference type="NCBI Taxonomy" id="2138241"/>
    <lineage>
        <taxon>Eukaryota</taxon>
        <taxon>Metazoa</taxon>
        <taxon>Ecdysozoa</taxon>
        <taxon>Nematoda</taxon>
        <taxon>Chromadorea</taxon>
        <taxon>Rhabditida</taxon>
        <taxon>Rhabditina</taxon>
        <taxon>Rhabditomorpha</taxon>
        <taxon>Rhabditoidea</taxon>
        <taxon>Rhabditidae</taxon>
        <taxon>Mesorhabditinae</taxon>
        <taxon>Mesorhabditis</taxon>
    </lineage>
</organism>
<evidence type="ECO:0000313" key="3">
    <source>
        <dbReference type="Proteomes" id="UP000887575"/>
    </source>
</evidence>
<evidence type="ECO:0000256" key="2">
    <source>
        <dbReference type="SAM" id="SignalP"/>
    </source>
</evidence>
<accession>A0AAF3FQ84</accession>
<proteinExistence type="predicted"/>
<feature type="signal peptide" evidence="2">
    <location>
        <begin position="1"/>
        <end position="19"/>
    </location>
</feature>
<evidence type="ECO:0000313" key="4">
    <source>
        <dbReference type="WBParaSite" id="MBELARI_LOCUS9384"/>
    </source>
</evidence>
<keyword evidence="2" id="KW-0732">Signal</keyword>
<keyword evidence="3" id="KW-1185">Reference proteome</keyword>
<feature type="region of interest" description="Disordered" evidence="1">
    <location>
        <begin position="109"/>
        <end position="152"/>
    </location>
</feature>
<sequence length="180" mass="19308">MLVIRTFPLLVAGFLFVSAGPTINKRESDDENPPEGPHDMTDYCQKIAEFSGSHYCDTYDICCSPTRQFSALYCTQREYVCTYDNATNEVTDKKCVISGCFYPTTPPKTAVTQASEADPTAPSGEVPPEAQARPGVEGTPGNETETAGGDGDAAPGHSLVLLTSISTILLAVFYQNPVIL</sequence>
<name>A0AAF3FQ84_9BILA</name>
<dbReference type="AlphaFoldDB" id="A0AAF3FQ84"/>
<dbReference type="WBParaSite" id="MBELARI_LOCUS9384">
    <property type="protein sequence ID" value="MBELARI_LOCUS9384"/>
    <property type="gene ID" value="MBELARI_LOCUS9384"/>
</dbReference>
<dbReference type="Proteomes" id="UP000887575">
    <property type="component" value="Unassembled WGS sequence"/>
</dbReference>
<reference evidence="4" key="1">
    <citation type="submission" date="2024-02" db="UniProtKB">
        <authorList>
            <consortium name="WormBaseParasite"/>
        </authorList>
    </citation>
    <scope>IDENTIFICATION</scope>
</reference>
<evidence type="ECO:0000256" key="1">
    <source>
        <dbReference type="SAM" id="MobiDB-lite"/>
    </source>
</evidence>
<feature type="chain" id="PRO_5042221679" evidence="2">
    <location>
        <begin position="20"/>
        <end position="180"/>
    </location>
</feature>
<protein>
    <submittedName>
        <fullName evidence="4">Uncharacterized protein</fullName>
    </submittedName>
</protein>